<keyword evidence="1" id="KW-0175">Coiled coil</keyword>
<reference evidence="2" key="1">
    <citation type="submission" date="2021-06" db="EMBL/GenBank/DDBJ databases">
        <authorList>
            <person name="Kallberg Y."/>
            <person name="Tangrot J."/>
            <person name="Rosling A."/>
        </authorList>
    </citation>
    <scope>NUCLEOTIDE SEQUENCE</scope>
    <source>
        <strain evidence="2">AZ414A</strain>
    </source>
</reference>
<evidence type="ECO:0000256" key="1">
    <source>
        <dbReference type="SAM" id="Coils"/>
    </source>
</evidence>
<organism evidence="2 3">
    <name type="scientific">Diversispora eburnea</name>
    <dbReference type="NCBI Taxonomy" id="1213867"/>
    <lineage>
        <taxon>Eukaryota</taxon>
        <taxon>Fungi</taxon>
        <taxon>Fungi incertae sedis</taxon>
        <taxon>Mucoromycota</taxon>
        <taxon>Glomeromycotina</taxon>
        <taxon>Glomeromycetes</taxon>
        <taxon>Diversisporales</taxon>
        <taxon>Diversisporaceae</taxon>
        <taxon>Diversispora</taxon>
    </lineage>
</organism>
<dbReference type="AlphaFoldDB" id="A0A9N8UY25"/>
<name>A0A9N8UY25_9GLOM</name>
<accession>A0A9N8UY25</accession>
<evidence type="ECO:0000313" key="2">
    <source>
        <dbReference type="EMBL" id="CAG8433930.1"/>
    </source>
</evidence>
<evidence type="ECO:0000313" key="3">
    <source>
        <dbReference type="Proteomes" id="UP000789706"/>
    </source>
</evidence>
<feature type="coiled-coil region" evidence="1">
    <location>
        <begin position="145"/>
        <end position="172"/>
    </location>
</feature>
<dbReference type="OrthoDB" id="2439665at2759"/>
<protein>
    <submittedName>
        <fullName evidence="2">2549_t:CDS:1</fullName>
    </submittedName>
</protein>
<keyword evidence="3" id="KW-1185">Reference proteome</keyword>
<sequence length="187" mass="21330">MQPLDIVTNLPRGYFLLSSNPYNKTISLCKLSHQESDNQVIINWTTLGKTFCQDIPKQLQSENPKTLEEVAKVILSNPSVLLNDLAKSPLYPIVESIYQKYKRNQPESNEQIDSKVAFATLFLLSSPSMMFSRLELELVKQIERFQDQSNMSTMLKREVKKLNEEIKDLVLNFCNCETSPGSCNSCS</sequence>
<gene>
    <name evidence="2" type="ORF">DEBURN_LOCUS609</name>
</gene>
<dbReference type="EMBL" id="CAJVPK010000021">
    <property type="protein sequence ID" value="CAG8433930.1"/>
    <property type="molecule type" value="Genomic_DNA"/>
</dbReference>
<dbReference type="Proteomes" id="UP000789706">
    <property type="component" value="Unassembled WGS sequence"/>
</dbReference>
<comment type="caution">
    <text evidence="2">The sequence shown here is derived from an EMBL/GenBank/DDBJ whole genome shotgun (WGS) entry which is preliminary data.</text>
</comment>
<proteinExistence type="predicted"/>